<evidence type="ECO:0000313" key="2">
    <source>
        <dbReference type="Proteomes" id="UP001175271"/>
    </source>
</evidence>
<dbReference type="InterPro" id="IPR008962">
    <property type="entry name" value="PapD-like_sf"/>
</dbReference>
<dbReference type="AlphaFoldDB" id="A0AA39HPP5"/>
<sequence>MAAPVPSEIVFPVSSKATKRTLVFRNRWHYDIVLKICLSDRNLLRVDPWCDAVPAYETRTSTVTFKGYPKDQKGQAYINIFARVITSQKECDRRLWIDGDVHKDSQLACRLAVVTSPTYAALETLIDLPGNAIMVESEVHPTLDVDDRDTLTAMCVDSDMTTAARLHHHDLIALADDEADTARALDSGVITSRHSLVTNGGYFGWLSSLFNLLFPPADADAKEVVPCGGGK</sequence>
<proteinExistence type="predicted"/>
<comment type="caution">
    <text evidence="1">The sequence shown here is derived from an EMBL/GenBank/DDBJ whole genome shotgun (WGS) entry which is preliminary data.</text>
</comment>
<keyword evidence="2" id="KW-1185">Reference proteome</keyword>
<gene>
    <name evidence="1" type="ORF">QR680_004026</name>
</gene>
<dbReference type="Proteomes" id="UP001175271">
    <property type="component" value="Unassembled WGS sequence"/>
</dbReference>
<protein>
    <submittedName>
        <fullName evidence="1">Uncharacterized protein</fullName>
    </submittedName>
</protein>
<reference evidence="1" key="1">
    <citation type="submission" date="2023-06" db="EMBL/GenBank/DDBJ databases">
        <title>Genomic analysis of the entomopathogenic nematode Steinernema hermaphroditum.</title>
        <authorList>
            <person name="Schwarz E.M."/>
            <person name="Heppert J.K."/>
            <person name="Baniya A."/>
            <person name="Schwartz H.T."/>
            <person name="Tan C.-H."/>
            <person name="Antoshechkin I."/>
            <person name="Sternberg P.W."/>
            <person name="Goodrich-Blair H."/>
            <person name="Dillman A.R."/>
        </authorList>
    </citation>
    <scope>NUCLEOTIDE SEQUENCE</scope>
    <source>
        <strain evidence="1">PS9179</strain>
        <tissue evidence="1">Whole animal</tissue>
    </source>
</reference>
<name>A0AA39HPP5_9BILA</name>
<dbReference type="EMBL" id="JAUCMV010000003">
    <property type="protein sequence ID" value="KAK0408564.1"/>
    <property type="molecule type" value="Genomic_DNA"/>
</dbReference>
<accession>A0AA39HPP5</accession>
<dbReference type="SUPFAM" id="SSF49354">
    <property type="entry name" value="PapD-like"/>
    <property type="match status" value="1"/>
</dbReference>
<evidence type="ECO:0000313" key="1">
    <source>
        <dbReference type="EMBL" id="KAK0408564.1"/>
    </source>
</evidence>
<organism evidence="1 2">
    <name type="scientific">Steinernema hermaphroditum</name>
    <dbReference type="NCBI Taxonomy" id="289476"/>
    <lineage>
        <taxon>Eukaryota</taxon>
        <taxon>Metazoa</taxon>
        <taxon>Ecdysozoa</taxon>
        <taxon>Nematoda</taxon>
        <taxon>Chromadorea</taxon>
        <taxon>Rhabditida</taxon>
        <taxon>Tylenchina</taxon>
        <taxon>Panagrolaimomorpha</taxon>
        <taxon>Strongyloidoidea</taxon>
        <taxon>Steinernematidae</taxon>
        <taxon>Steinernema</taxon>
    </lineage>
</organism>